<keyword evidence="3" id="KW-0600">Photoreceptor protein</keyword>
<dbReference type="InterPro" id="IPR050956">
    <property type="entry name" value="2C_system_His_kinase"/>
</dbReference>
<feature type="modified residue" description="4-aspartylphosphate" evidence="6">
    <location>
        <position position="265"/>
    </location>
</feature>
<evidence type="ECO:0000256" key="2">
    <source>
        <dbReference type="ARBA" id="ARBA00012438"/>
    </source>
</evidence>
<dbReference type="CDD" id="cd00130">
    <property type="entry name" value="PAS"/>
    <property type="match status" value="1"/>
</dbReference>
<dbReference type="EMBL" id="HBIS01002999">
    <property type="protein sequence ID" value="CAE0608867.1"/>
    <property type="molecule type" value="Transcribed_RNA"/>
</dbReference>
<dbReference type="GO" id="GO:0000160">
    <property type="term" value="P:phosphorelay signal transduction system"/>
    <property type="evidence" value="ECO:0007669"/>
    <property type="project" value="InterPro"/>
</dbReference>
<keyword evidence="3" id="KW-0675">Receptor</keyword>
<dbReference type="Pfam" id="PF00989">
    <property type="entry name" value="PAS"/>
    <property type="match status" value="1"/>
</dbReference>
<dbReference type="SUPFAM" id="SSF55785">
    <property type="entry name" value="PYP-like sensor domain (PAS domain)"/>
    <property type="match status" value="1"/>
</dbReference>
<evidence type="ECO:0000256" key="3">
    <source>
        <dbReference type="ARBA" id="ARBA00022543"/>
    </source>
</evidence>
<dbReference type="InterPro" id="IPR001789">
    <property type="entry name" value="Sig_transdc_resp-reg_receiver"/>
</dbReference>
<dbReference type="GO" id="GO:0004673">
    <property type="term" value="F:protein histidine kinase activity"/>
    <property type="evidence" value="ECO:0007669"/>
    <property type="project" value="UniProtKB-EC"/>
</dbReference>
<evidence type="ECO:0000259" key="8">
    <source>
        <dbReference type="PROSITE" id="PS50112"/>
    </source>
</evidence>
<feature type="domain" description="PAS" evidence="8">
    <location>
        <begin position="59"/>
        <end position="121"/>
    </location>
</feature>
<evidence type="ECO:0000256" key="4">
    <source>
        <dbReference type="ARBA" id="ARBA00022553"/>
    </source>
</evidence>
<dbReference type="Gene3D" id="3.30.450.20">
    <property type="entry name" value="PAS domain"/>
    <property type="match status" value="1"/>
</dbReference>
<dbReference type="InterPro" id="IPR000014">
    <property type="entry name" value="PAS"/>
</dbReference>
<keyword evidence="4 6" id="KW-0597">Phosphoprotein</keyword>
<dbReference type="NCBIfam" id="TIGR00229">
    <property type="entry name" value="sensory_box"/>
    <property type="match status" value="1"/>
</dbReference>
<keyword evidence="3" id="KW-0157">Chromophore</keyword>
<dbReference type="Gene3D" id="3.40.50.2300">
    <property type="match status" value="1"/>
</dbReference>
<dbReference type="InterPro" id="IPR011006">
    <property type="entry name" value="CheY-like_superfamily"/>
</dbReference>
<dbReference type="InterPro" id="IPR013767">
    <property type="entry name" value="PAS_fold"/>
</dbReference>
<accession>A0A7S3XCH2</accession>
<evidence type="ECO:0000259" key="7">
    <source>
        <dbReference type="PROSITE" id="PS50110"/>
    </source>
</evidence>
<evidence type="ECO:0000313" key="9">
    <source>
        <dbReference type="EMBL" id="CAE0608867.1"/>
    </source>
</evidence>
<evidence type="ECO:0000256" key="1">
    <source>
        <dbReference type="ARBA" id="ARBA00000085"/>
    </source>
</evidence>
<dbReference type="InterPro" id="IPR035965">
    <property type="entry name" value="PAS-like_dom_sf"/>
</dbReference>
<evidence type="ECO:0000256" key="6">
    <source>
        <dbReference type="PROSITE-ProRule" id="PRU00169"/>
    </source>
</evidence>
<dbReference type="PANTHER" id="PTHR43719">
    <property type="entry name" value="TWO-COMPONENT HISTIDINE KINASE"/>
    <property type="match status" value="1"/>
</dbReference>
<dbReference type="PROSITE" id="PS50110">
    <property type="entry name" value="RESPONSE_REGULATORY"/>
    <property type="match status" value="1"/>
</dbReference>
<sequence length="368" mass="39867">MGRIEGVDGAFGEVMEAKRFVEELTKTSYGREMNGWREKGGGSDLFARPARDIGMKVNVEEVPVPLFAVDENLRTVAWNERMELLSGYFAEEVMGKDPSSALRCSSGASVHELFRVALKRGAADAQDAVLVSKDGSSVLVQCAASRIAGKGPAVLMSVTELSPGCRPPTVEDRNGKAVTTSTREMDAMQEESVRMTGVEGCREVAFQVLVCDSNETNRKIMKVMLERMGYNVNTANQGKDAISIFRMMCTALSSDQSCLDAILIDLELEHSLDGSRPDEAVDTEPCCDQCSAFKWYETVSAIRKIEREAGTGPTPILALTSVEKDDLATMGEDMETGLKCGINAFIRKPVTSLSLKQALGEFSSGPAT</sequence>
<comment type="catalytic activity">
    <reaction evidence="1">
        <text>ATP + protein L-histidine = ADP + protein N-phospho-L-histidine.</text>
        <dbReference type="EC" id="2.7.13.3"/>
    </reaction>
</comment>
<dbReference type="PROSITE" id="PS50112">
    <property type="entry name" value="PAS"/>
    <property type="match status" value="1"/>
</dbReference>
<gene>
    <name evidence="9" type="ORF">PSAL00342_LOCUS2686</name>
</gene>
<dbReference type="SUPFAM" id="SSF52172">
    <property type="entry name" value="CheY-like"/>
    <property type="match status" value="1"/>
</dbReference>
<reference evidence="9" key="1">
    <citation type="submission" date="2021-01" db="EMBL/GenBank/DDBJ databases">
        <authorList>
            <person name="Corre E."/>
            <person name="Pelletier E."/>
            <person name="Niang G."/>
            <person name="Scheremetjew M."/>
            <person name="Finn R."/>
            <person name="Kale V."/>
            <person name="Holt S."/>
            <person name="Cochrane G."/>
            <person name="Meng A."/>
            <person name="Brown T."/>
            <person name="Cohen L."/>
        </authorList>
    </citation>
    <scope>NUCLEOTIDE SEQUENCE</scope>
    <source>
        <strain evidence="9">CCMP1897</strain>
    </source>
</reference>
<dbReference type="EC" id="2.7.13.3" evidence="2"/>
<evidence type="ECO:0000256" key="5">
    <source>
        <dbReference type="ARBA" id="ARBA00022606"/>
    </source>
</evidence>
<proteinExistence type="predicted"/>
<dbReference type="CDD" id="cd17546">
    <property type="entry name" value="REC_hyHK_CKI1_RcsC-like"/>
    <property type="match status" value="1"/>
</dbReference>
<dbReference type="AlphaFoldDB" id="A0A7S3XCH2"/>
<dbReference type="PANTHER" id="PTHR43719:SF28">
    <property type="entry name" value="PEROXIDE STRESS-ACTIVATED HISTIDINE KINASE MAK1-RELATED"/>
    <property type="match status" value="1"/>
</dbReference>
<feature type="domain" description="Response regulatory" evidence="7">
    <location>
        <begin position="207"/>
        <end position="363"/>
    </location>
</feature>
<protein>
    <recommendedName>
        <fullName evidence="2">histidine kinase</fullName>
        <ecNumber evidence="2">2.7.13.3</ecNumber>
    </recommendedName>
</protein>
<dbReference type="SMART" id="SM00448">
    <property type="entry name" value="REC"/>
    <property type="match status" value="1"/>
</dbReference>
<keyword evidence="5" id="KW-0716">Sensory transduction</keyword>
<dbReference type="GO" id="GO:0006355">
    <property type="term" value="P:regulation of DNA-templated transcription"/>
    <property type="evidence" value="ECO:0007669"/>
    <property type="project" value="InterPro"/>
</dbReference>
<organism evidence="9">
    <name type="scientific">Picocystis salinarum</name>
    <dbReference type="NCBI Taxonomy" id="88271"/>
    <lineage>
        <taxon>Eukaryota</taxon>
        <taxon>Viridiplantae</taxon>
        <taxon>Chlorophyta</taxon>
        <taxon>Picocystophyceae</taxon>
        <taxon>Picocystales</taxon>
        <taxon>Picocystaceae</taxon>
        <taxon>Picocystis</taxon>
    </lineage>
</organism>
<dbReference type="GO" id="GO:0009881">
    <property type="term" value="F:photoreceptor activity"/>
    <property type="evidence" value="ECO:0007669"/>
    <property type="project" value="UniProtKB-KW"/>
</dbReference>
<name>A0A7S3XCH2_9CHLO</name>